<evidence type="ECO:0000313" key="2">
    <source>
        <dbReference type="EMBL" id="KAG7168193.1"/>
    </source>
</evidence>
<keyword evidence="1" id="KW-1133">Transmembrane helix</keyword>
<keyword evidence="3" id="KW-1185">Reference proteome</keyword>
<dbReference type="Proteomes" id="UP000747542">
    <property type="component" value="Unassembled WGS sequence"/>
</dbReference>
<protein>
    <submittedName>
        <fullName evidence="2">Uncharacterized protein</fullName>
    </submittedName>
</protein>
<gene>
    <name evidence="2" type="ORF">Hamer_G016826</name>
</gene>
<organism evidence="2 3">
    <name type="scientific">Homarus americanus</name>
    <name type="common">American lobster</name>
    <dbReference type="NCBI Taxonomy" id="6706"/>
    <lineage>
        <taxon>Eukaryota</taxon>
        <taxon>Metazoa</taxon>
        <taxon>Ecdysozoa</taxon>
        <taxon>Arthropoda</taxon>
        <taxon>Crustacea</taxon>
        <taxon>Multicrustacea</taxon>
        <taxon>Malacostraca</taxon>
        <taxon>Eumalacostraca</taxon>
        <taxon>Eucarida</taxon>
        <taxon>Decapoda</taxon>
        <taxon>Pleocyemata</taxon>
        <taxon>Astacidea</taxon>
        <taxon>Nephropoidea</taxon>
        <taxon>Nephropidae</taxon>
        <taxon>Homarus</taxon>
    </lineage>
</organism>
<accession>A0A8J5K7Y0</accession>
<evidence type="ECO:0000313" key="3">
    <source>
        <dbReference type="Proteomes" id="UP000747542"/>
    </source>
</evidence>
<sequence length="339" mass="38625">GYPWCSERSIYCTQLHKYPHQDSQQTKTKMTFWRVLAMSLLVALYMEESSSAPSSGGQCLQEGRQDIEGTCGPDVITNGTQSFTTVKRVSHWSYENLTLIIKPGADFNTLNITLSLAKLSATPDDADTLPGHLWQGVKDWLIGDTLEKVRDNVNKVLSSVSSKFNDLTMGSHSQLMSAREMNLTDTCHWYKLTVQTVRNDRNGPDNWAISVWVDGTPHLYTTQYWWHVNWVVGLEVSSRGSSQWITTRDTICPSWPWWWWVVLVAGVVLLMMVVALVLFFFYCRQCCVHLRATPNDEAVPLDGVKQLTLYGLSREVTASTKRWVFFKVIRGQQRGEDET</sequence>
<reference evidence="2" key="1">
    <citation type="journal article" date="2021" name="Sci. Adv.">
        <title>The American lobster genome reveals insights on longevity, neural, and immune adaptations.</title>
        <authorList>
            <person name="Polinski J.M."/>
            <person name="Zimin A.V."/>
            <person name="Clark K.F."/>
            <person name="Kohn A.B."/>
            <person name="Sadowski N."/>
            <person name="Timp W."/>
            <person name="Ptitsyn A."/>
            <person name="Khanna P."/>
            <person name="Romanova D.Y."/>
            <person name="Williams P."/>
            <person name="Greenwood S.J."/>
            <person name="Moroz L.L."/>
            <person name="Walt D.R."/>
            <person name="Bodnar A.G."/>
        </authorList>
    </citation>
    <scope>NUCLEOTIDE SEQUENCE</scope>
    <source>
        <strain evidence="2">GMGI-L3</strain>
    </source>
</reference>
<proteinExistence type="predicted"/>
<dbReference type="AlphaFoldDB" id="A0A8J5K7Y0"/>
<name>A0A8J5K7Y0_HOMAM</name>
<feature type="transmembrane region" description="Helical" evidence="1">
    <location>
        <begin position="257"/>
        <end position="282"/>
    </location>
</feature>
<evidence type="ECO:0000256" key="1">
    <source>
        <dbReference type="SAM" id="Phobius"/>
    </source>
</evidence>
<comment type="caution">
    <text evidence="2">The sequence shown here is derived from an EMBL/GenBank/DDBJ whole genome shotgun (WGS) entry which is preliminary data.</text>
</comment>
<dbReference type="EMBL" id="JAHLQT010020459">
    <property type="protein sequence ID" value="KAG7168193.1"/>
    <property type="molecule type" value="Genomic_DNA"/>
</dbReference>
<keyword evidence="1" id="KW-0812">Transmembrane</keyword>
<feature type="non-terminal residue" evidence="2">
    <location>
        <position position="1"/>
    </location>
</feature>
<keyword evidence="1" id="KW-0472">Membrane</keyword>